<dbReference type="PANTHER" id="PTHR30191">
    <property type="entry name" value="FORMATE ACETYLTRANSFERASE"/>
    <property type="match status" value="1"/>
</dbReference>
<dbReference type="InterPro" id="IPR004184">
    <property type="entry name" value="PFL_dom"/>
</dbReference>
<comment type="catalytic activity">
    <reaction evidence="8">
        <text>formate + acetyl-CoA = pyruvate + CoA</text>
        <dbReference type="Rhea" id="RHEA:11844"/>
        <dbReference type="ChEBI" id="CHEBI:15361"/>
        <dbReference type="ChEBI" id="CHEBI:15740"/>
        <dbReference type="ChEBI" id="CHEBI:57287"/>
        <dbReference type="ChEBI" id="CHEBI:57288"/>
        <dbReference type="EC" id="2.3.1.54"/>
    </reaction>
</comment>
<evidence type="ECO:0000256" key="2">
    <source>
        <dbReference type="ARBA" id="ARBA00008375"/>
    </source>
</evidence>
<proteinExistence type="inferred from homology"/>
<reference evidence="12" key="1">
    <citation type="submission" date="2019-08" db="EMBL/GenBank/DDBJ databases">
        <authorList>
            <person name="Kucharzyk K."/>
            <person name="Murdoch R.W."/>
            <person name="Higgins S."/>
            <person name="Loffler F."/>
        </authorList>
    </citation>
    <scope>NUCLEOTIDE SEQUENCE</scope>
</reference>
<sequence>MLRRHPAYKNAEPTLSVLTITSNVVYGKYTGTTPDGRKRGEPLAPGANPLHGREENGAIAACNSVAKIPYEYARDGISYTFSIAPAALGITPAEQILNLSALLEGYFRQEGQHININVVSLQTLNEAMEHPEKYPDLTIRVSGYAVHFIKLSREQQEEIIMRTFYKGM</sequence>
<dbReference type="AlphaFoldDB" id="A0A645I9C1"/>
<dbReference type="EMBL" id="VSSQ01109650">
    <property type="protein sequence ID" value="MPN47848.1"/>
    <property type="molecule type" value="Genomic_DNA"/>
</dbReference>
<evidence type="ECO:0000256" key="5">
    <source>
        <dbReference type="ARBA" id="ARBA00022679"/>
    </source>
</evidence>
<keyword evidence="4" id="KW-0963">Cytoplasm</keyword>
<dbReference type="InterPro" id="IPR050244">
    <property type="entry name" value="Auton_GlycylRad_Cofactor"/>
</dbReference>
<evidence type="ECO:0000256" key="9">
    <source>
        <dbReference type="SAM" id="MobiDB-lite"/>
    </source>
</evidence>
<dbReference type="PROSITE" id="PS00850">
    <property type="entry name" value="GLY_RADICAL_1"/>
    <property type="match status" value="1"/>
</dbReference>
<evidence type="ECO:0000259" key="10">
    <source>
        <dbReference type="PROSITE" id="PS51149"/>
    </source>
</evidence>
<dbReference type="Gene3D" id="3.20.70.20">
    <property type="match status" value="1"/>
</dbReference>
<dbReference type="PANTHER" id="PTHR30191:SF0">
    <property type="entry name" value="FORMATE ACETYLTRANSFERASE 1"/>
    <property type="match status" value="1"/>
</dbReference>
<evidence type="ECO:0000313" key="12">
    <source>
        <dbReference type="EMBL" id="MPN47848.1"/>
    </source>
</evidence>
<comment type="subcellular location">
    <subcellularLocation>
        <location evidence="1">Cytoplasm</location>
    </subcellularLocation>
</comment>
<accession>A0A645I9C1</accession>
<evidence type="ECO:0000256" key="6">
    <source>
        <dbReference type="ARBA" id="ARBA00022818"/>
    </source>
</evidence>
<dbReference type="SUPFAM" id="SSF51998">
    <property type="entry name" value="PFL-like glycyl radical enzymes"/>
    <property type="match status" value="1"/>
</dbReference>
<evidence type="ECO:0000256" key="4">
    <source>
        <dbReference type="ARBA" id="ARBA00022490"/>
    </source>
</evidence>
<dbReference type="GO" id="GO:0008861">
    <property type="term" value="F:formate C-acetyltransferase activity"/>
    <property type="evidence" value="ECO:0007669"/>
    <property type="project" value="UniProtKB-EC"/>
</dbReference>
<dbReference type="EC" id="2.3.1.54" evidence="3"/>
<protein>
    <recommendedName>
        <fullName evidence="3">formate C-acetyltransferase</fullName>
        <ecNumber evidence="3">2.3.1.54</ecNumber>
    </recommendedName>
</protein>
<gene>
    <name evidence="12" type="primary">pflB_26</name>
    <name evidence="12" type="ORF">SDC9_195452</name>
</gene>
<feature type="domain" description="PFL" evidence="11">
    <location>
        <begin position="1"/>
        <end position="38"/>
    </location>
</feature>
<evidence type="ECO:0000256" key="7">
    <source>
        <dbReference type="ARBA" id="ARBA00023315"/>
    </source>
</evidence>
<comment type="similarity">
    <text evidence="2">Belongs to the glycyl radical enzyme (GRE) family. PFL subfamily.</text>
</comment>
<dbReference type="Pfam" id="PF01228">
    <property type="entry name" value="Gly_radical"/>
    <property type="match status" value="1"/>
</dbReference>
<organism evidence="12">
    <name type="scientific">bioreactor metagenome</name>
    <dbReference type="NCBI Taxonomy" id="1076179"/>
    <lineage>
        <taxon>unclassified sequences</taxon>
        <taxon>metagenomes</taxon>
        <taxon>ecological metagenomes</taxon>
    </lineage>
</organism>
<name>A0A645I9C1_9ZZZZ</name>
<evidence type="ECO:0000256" key="8">
    <source>
        <dbReference type="ARBA" id="ARBA00049029"/>
    </source>
</evidence>
<keyword evidence="7 12" id="KW-0012">Acyltransferase</keyword>
<feature type="region of interest" description="Disordered" evidence="9">
    <location>
        <begin position="31"/>
        <end position="51"/>
    </location>
</feature>
<feature type="domain" description="Glycine radical" evidence="10">
    <location>
        <begin position="45"/>
        <end position="168"/>
    </location>
</feature>
<keyword evidence="6" id="KW-0556">Organic radical</keyword>
<dbReference type="InterPro" id="IPR019777">
    <property type="entry name" value="Form_AcTrfase_GR_CS"/>
</dbReference>
<dbReference type="GO" id="GO:0005829">
    <property type="term" value="C:cytosol"/>
    <property type="evidence" value="ECO:0007669"/>
    <property type="project" value="TreeGrafter"/>
</dbReference>
<dbReference type="PROSITE" id="PS51149">
    <property type="entry name" value="GLY_RADICAL_2"/>
    <property type="match status" value="1"/>
</dbReference>
<evidence type="ECO:0000256" key="3">
    <source>
        <dbReference type="ARBA" id="ARBA00013214"/>
    </source>
</evidence>
<dbReference type="PROSITE" id="PS51554">
    <property type="entry name" value="PFL"/>
    <property type="match status" value="1"/>
</dbReference>
<dbReference type="InterPro" id="IPR001150">
    <property type="entry name" value="Gly_radical"/>
</dbReference>
<evidence type="ECO:0000256" key="1">
    <source>
        <dbReference type="ARBA" id="ARBA00004496"/>
    </source>
</evidence>
<evidence type="ECO:0000259" key="11">
    <source>
        <dbReference type="PROSITE" id="PS51554"/>
    </source>
</evidence>
<keyword evidence="5 12" id="KW-0808">Transferase</keyword>
<comment type="caution">
    <text evidence="12">The sequence shown here is derived from an EMBL/GenBank/DDBJ whole genome shotgun (WGS) entry which is preliminary data.</text>
</comment>